<feature type="compositionally biased region" description="Acidic residues" evidence="4">
    <location>
        <begin position="1162"/>
        <end position="1174"/>
    </location>
</feature>
<dbReference type="PANTHER" id="PTHR10336">
    <property type="entry name" value="PHOSPHOINOSITIDE-SPECIFIC PHOSPHOLIPASE C FAMILY PROTEIN"/>
    <property type="match status" value="1"/>
</dbReference>
<protein>
    <recommendedName>
        <fullName evidence="3">Phosphoinositide phospholipase C</fullName>
        <ecNumber evidence="3">3.1.4.11</ecNumber>
    </recommendedName>
</protein>
<feature type="domain" description="C2" evidence="5">
    <location>
        <begin position="1404"/>
        <end position="1530"/>
    </location>
</feature>
<dbReference type="GO" id="GO:0007265">
    <property type="term" value="P:Ras protein signal transduction"/>
    <property type="evidence" value="ECO:0007669"/>
    <property type="project" value="TreeGrafter"/>
</dbReference>
<dbReference type="CDD" id="cd17229">
    <property type="entry name" value="RA1_PLC-epsilon"/>
    <property type="match status" value="1"/>
</dbReference>
<dbReference type="PROSITE" id="PS50007">
    <property type="entry name" value="PIPLC_X_DOMAIN"/>
    <property type="match status" value="1"/>
</dbReference>
<comment type="caution">
    <text evidence="9">The sequence shown here is derived from an EMBL/GenBank/DDBJ whole genome shotgun (WGS) entry which is preliminary data.</text>
</comment>
<feature type="region of interest" description="Disordered" evidence="4">
    <location>
        <begin position="671"/>
        <end position="810"/>
    </location>
</feature>
<dbReference type="Pfam" id="PF00168">
    <property type="entry name" value="C2"/>
    <property type="match status" value="1"/>
</dbReference>
<dbReference type="SUPFAM" id="SSF48366">
    <property type="entry name" value="Ras GEF"/>
    <property type="match status" value="1"/>
</dbReference>
<gene>
    <name evidence="9" type="ORF">E2I00_007210</name>
</gene>
<dbReference type="Pfam" id="PF00617">
    <property type="entry name" value="RasGEF"/>
    <property type="match status" value="1"/>
</dbReference>
<dbReference type="CDD" id="cd00275">
    <property type="entry name" value="C2_PLC_like"/>
    <property type="match status" value="1"/>
</dbReference>
<dbReference type="GO" id="GO:0016042">
    <property type="term" value="P:lipid catabolic process"/>
    <property type="evidence" value="ECO:0007669"/>
    <property type="project" value="UniProtKB-KW"/>
</dbReference>
<accession>A0A643BR50</accession>
<evidence type="ECO:0000256" key="2">
    <source>
        <dbReference type="PROSITE-ProRule" id="PRU00168"/>
    </source>
</evidence>
<dbReference type="PROSITE" id="PS50200">
    <property type="entry name" value="RA"/>
    <property type="match status" value="1"/>
</dbReference>
<evidence type="ECO:0000256" key="1">
    <source>
        <dbReference type="ARBA" id="ARBA00023224"/>
    </source>
</evidence>
<dbReference type="GO" id="GO:0005085">
    <property type="term" value="F:guanyl-nucleotide exchange factor activity"/>
    <property type="evidence" value="ECO:0007669"/>
    <property type="project" value="UniProtKB-KW"/>
</dbReference>
<dbReference type="FunFam" id="3.10.20.90:FF:000086">
    <property type="entry name" value="Phosphoinositide phospholipase C"/>
    <property type="match status" value="1"/>
</dbReference>
<name>A0A643BR50_BALPH</name>
<evidence type="ECO:0000259" key="7">
    <source>
        <dbReference type="PROSITE" id="PS50009"/>
    </source>
</evidence>
<feature type="region of interest" description="Disordered" evidence="4">
    <location>
        <begin position="1759"/>
        <end position="1801"/>
    </location>
</feature>
<organism evidence="9 10">
    <name type="scientific">Balaenoptera physalus</name>
    <name type="common">Fin whale</name>
    <name type="synonym">Balaena physalus</name>
    <dbReference type="NCBI Taxonomy" id="9770"/>
    <lineage>
        <taxon>Eukaryota</taxon>
        <taxon>Metazoa</taxon>
        <taxon>Chordata</taxon>
        <taxon>Craniata</taxon>
        <taxon>Vertebrata</taxon>
        <taxon>Euteleostomi</taxon>
        <taxon>Mammalia</taxon>
        <taxon>Eutheria</taxon>
        <taxon>Laurasiatheria</taxon>
        <taxon>Artiodactyla</taxon>
        <taxon>Whippomorpha</taxon>
        <taxon>Cetacea</taxon>
        <taxon>Mysticeti</taxon>
        <taxon>Balaenopteridae</taxon>
        <taxon>Balaenoptera</taxon>
    </lineage>
</organism>
<dbReference type="PANTHER" id="PTHR10336:SF6">
    <property type="entry name" value="1-PHOSPHATIDYLINOSITOL 4,5-BISPHOSPHATE PHOSPHODIESTERASE EPSILON-1"/>
    <property type="match status" value="1"/>
</dbReference>
<reference evidence="9 10" key="1">
    <citation type="journal article" date="2019" name="PLoS ONE">
        <title>Genomic analyses reveal an absence of contemporary introgressive admixture between fin whales and blue whales, despite known hybrids.</title>
        <authorList>
            <person name="Westbury M.V."/>
            <person name="Petersen B."/>
            <person name="Lorenzen E.D."/>
        </authorList>
    </citation>
    <scope>NUCLEOTIDE SEQUENCE [LARGE SCALE GENOMIC DNA]</scope>
    <source>
        <strain evidence="9">FinWhale-01</strain>
    </source>
</reference>
<dbReference type="Proteomes" id="UP000437017">
    <property type="component" value="Unassembled WGS sequence"/>
</dbReference>
<dbReference type="InterPro" id="IPR000909">
    <property type="entry name" value="PLipase_C_PInositol-sp_X_dom"/>
</dbReference>
<feature type="region of interest" description="Disordered" evidence="4">
    <location>
        <begin position="1149"/>
        <end position="1174"/>
    </location>
</feature>
<dbReference type="GO" id="GO:0051209">
    <property type="term" value="P:release of sequestered calcium ion into cytosol"/>
    <property type="evidence" value="ECO:0007669"/>
    <property type="project" value="TreeGrafter"/>
</dbReference>
<dbReference type="InterPro" id="IPR046974">
    <property type="entry name" value="PLC_epsilon1_EF"/>
</dbReference>
<dbReference type="InterPro" id="IPR000159">
    <property type="entry name" value="RA_dom"/>
</dbReference>
<keyword evidence="10" id="KW-1185">Reference proteome</keyword>
<feature type="compositionally biased region" description="Polar residues" evidence="4">
    <location>
        <begin position="179"/>
        <end position="190"/>
    </location>
</feature>
<dbReference type="OrthoDB" id="10068636at2759"/>
<feature type="compositionally biased region" description="Polar residues" evidence="4">
    <location>
        <begin position="675"/>
        <end position="685"/>
    </location>
</feature>
<evidence type="ECO:0000259" key="5">
    <source>
        <dbReference type="PROSITE" id="PS50004"/>
    </source>
</evidence>
<dbReference type="EC" id="3.1.4.11" evidence="3"/>
<dbReference type="InterPro" id="IPR001192">
    <property type="entry name" value="PI-PLC_fam"/>
</dbReference>
<dbReference type="SMART" id="SM00149">
    <property type="entry name" value="PLCYc"/>
    <property type="match status" value="1"/>
</dbReference>
<dbReference type="GO" id="GO:0046488">
    <property type="term" value="P:phosphatidylinositol metabolic process"/>
    <property type="evidence" value="ECO:0007669"/>
    <property type="project" value="TreeGrafter"/>
</dbReference>
<dbReference type="CDD" id="cd01780">
    <property type="entry name" value="RA2_PLC-epsilon"/>
    <property type="match status" value="1"/>
</dbReference>
<dbReference type="SUPFAM" id="SSF49562">
    <property type="entry name" value="C2 domain (Calcium/lipid-binding domain, CaLB)"/>
    <property type="match status" value="1"/>
</dbReference>
<dbReference type="FunFam" id="3.10.20.90:FF:000118">
    <property type="entry name" value="Phosphoinositide phospholipase C"/>
    <property type="match status" value="1"/>
</dbReference>
<dbReference type="GO" id="GO:0004435">
    <property type="term" value="F:phosphatidylinositol-4,5-bisphosphate phospholipase C activity"/>
    <property type="evidence" value="ECO:0007669"/>
    <property type="project" value="UniProtKB-EC"/>
</dbReference>
<dbReference type="InterPro" id="IPR001711">
    <property type="entry name" value="PLipase_C_Pinositol-sp_Y"/>
</dbReference>
<dbReference type="PROSITE" id="PS50009">
    <property type="entry name" value="RASGEF_CAT"/>
    <property type="match status" value="1"/>
</dbReference>
<dbReference type="GO" id="GO:0007186">
    <property type="term" value="P:G protein-coupled receptor signaling pathway"/>
    <property type="evidence" value="ECO:0007669"/>
    <property type="project" value="TreeGrafter"/>
</dbReference>
<comment type="catalytic activity">
    <reaction evidence="3">
        <text>a 1,2-diacyl-sn-glycero-3-phospho-(1D-myo-inositol-4,5-bisphosphate) + H2O = 1D-myo-inositol 1,4,5-trisphosphate + a 1,2-diacyl-sn-glycerol + H(+)</text>
        <dbReference type="Rhea" id="RHEA:33179"/>
        <dbReference type="ChEBI" id="CHEBI:15377"/>
        <dbReference type="ChEBI" id="CHEBI:15378"/>
        <dbReference type="ChEBI" id="CHEBI:17815"/>
        <dbReference type="ChEBI" id="CHEBI:58456"/>
        <dbReference type="ChEBI" id="CHEBI:203600"/>
        <dbReference type="EC" id="3.1.4.11"/>
    </reaction>
</comment>
<dbReference type="Pfam" id="PF00788">
    <property type="entry name" value="RA"/>
    <property type="match status" value="1"/>
</dbReference>
<dbReference type="InterPro" id="IPR023578">
    <property type="entry name" value="Ras_GEF_dom_sf"/>
</dbReference>
<feature type="compositionally biased region" description="Polar residues" evidence="4">
    <location>
        <begin position="1761"/>
        <end position="1780"/>
    </location>
</feature>
<feature type="domain" description="Ras-associating" evidence="8">
    <location>
        <begin position="1634"/>
        <end position="1737"/>
    </location>
</feature>
<dbReference type="InterPro" id="IPR029071">
    <property type="entry name" value="Ubiquitin-like_domsf"/>
</dbReference>
<keyword evidence="2" id="KW-0344">Guanine-nucleotide releasing factor</keyword>
<keyword evidence="3" id="KW-0442">Lipid degradation</keyword>
<evidence type="ECO:0000259" key="6">
    <source>
        <dbReference type="PROSITE" id="PS50008"/>
    </source>
</evidence>
<dbReference type="InterPro" id="IPR035892">
    <property type="entry name" value="C2_domain_sf"/>
</dbReference>
<dbReference type="Gene3D" id="3.20.20.190">
    <property type="entry name" value="Phosphatidylinositol (PI) phosphodiesterase"/>
    <property type="match status" value="2"/>
</dbReference>
<dbReference type="InterPro" id="IPR001895">
    <property type="entry name" value="RASGEF_cat_dom"/>
</dbReference>
<feature type="region of interest" description="Disordered" evidence="4">
    <location>
        <begin position="179"/>
        <end position="207"/>
    </location>
</feature>
<evidence type="ECO:0000256" key="3">
    <source>
        <dbReference type="RuleBase" id="RU361133"/>
    </source>
</evidence>
<evidence type="ECO:0000313" key="9">
    <source>
        <dbReference type="EMBL" id="KAB0390384.1"/>
    </source>
</evidence>
<dbReference type="SUPFAM" id="SSF54236">
    <property type="entry name" value="Ubiquitin-like"/>
    <property type="match status" value="2"/>
</dbReference>
<keyword evidence="3" id="KW-0443">Lipid metabolism</keyword>
<dbReference type="SMART" id="SM00314">
    <property type="entry name" value="RA"/>
    <property type="match status" value="1"/>
</dbReference>
<dbReference type="SMART" id="SM00147">
    <property type="entry name" value="RasGEF"/>
    <property type="match status" value="1"/>
</dbReference>
<keyword evidence="3" id="KW-0378">Hydrolase</keyword>
<dbReference type="PROSITE" id="PS50008">
    <property type="entry name" value="PIPLC_Y_DOMAIN"/>
    <property type="match status" value="1"/>
</dbReference>
<dbReference type="PRINTS" id="PR00390">
    <property type="entry name" value="PHPHLIPASEC"/>
</dbReference>
<dbReference type="GO" id="GO:0048015">
    <property type="term" value="P:phosphatidylinositol-mediated signaling"/>
    <property type="evidence" value="ECO:0007669"/>
    <property type="project" value="TreeGrafter"/>
</dbReference>
<dbReference type="InterPro" id="IPR017946">
    <property type="entry name" value="PLC-like_Pdiesterase_TIM-brl"/>
</dbReference>
<dbReference type="SUPFAM" id="SSF47473">
    <property type="entry name" value="EF-hand"/>
    <property type="match status" value="1"/>
</dbReference>
<dbReference type="Gene3D" id="2.60.40.150">
    <property type="entry name" value="C2 domain"/>
    <property type="match status" value="1"/>
</dbReference>
<keyword evidence="1" id="KW-0807">Transducer</keyword>
<feature type="compositionally biased region" description="Low complexity" evidence="4">
    <location>
        <begin position="784"/>
        <end position="810"/>
    </location>
</feature>
<feature type="compositionally biased region" description="Polar residues" evidence="4">
    <location>
        <begin position="1790"/>
        <end position="1801"/>
    </location>
</feature>
<dbReference type="SMART" id="SM00239">
    <property type="entry name" value="C2"/>
    <property type="match status" value="1"/>
</dbReference>
<feature type="domain" description="Ras-GEF" evidence="7">
    <location>
        <begin position="103"/>
        <end position="397"/>
    </location>
</feature>
<evidence type="ECO:0000256" key="4">
    <source>
        <dbReference type="SAM" id="MobiDB-lite"/>
    </source>
</evidence>
<evidence type="ECO:0000259" key="8">
    <source>
        <dbReference type="PROSITE" id="PS50200"/>
    </source>
</evidence>
<sequence length="1801" mass="201526">MDVDAEGLKKTSSQYFGIFLKTYLSIAIFQRTSISQYITGSLLEATTSLGARSNLLNSFGGSTGRMMLKERQPGTSMANPSALPSSSAGISKELIDLQPLIQFPEEVASILMEQEQNIYRRVLPVDYLCFLTRDLGTTECQRSLPCLKASISASILTSQNGEHNALEDLVMRFNEVSTCPGTHSDSQQVSEPPDLLGGPGKQPSLSPFSKQCGLQPVSSWVTWLILTAGSMEEKREVFSYLVHVAKCCWNMGNYNAVMEFLAGLRSRKVLKMWQFMDQSDLETMRSLKDAMAQHESSCEYRKVVTRALHIPGCKVVPFCGVFLKELCEVLDGASGLMKLCPRYNSQEETLEFVADYSGQDNFLQRVGQNGLKNSEKESTVNSIFQIIRSCSRSLETEEEDSSSEGNSSRKNSLKDKARWQFIIGDLLDSENDIFEQPQEWDPHASEEPQKAFDHGTELIPWYALSIQADVHQFLLQGATVIHYDQDMHLSARCFLQLQPDNSTLTWIKPTTASPASAKAKLGVLSNTSEPGKFPLLGNAGLSGLAEGVLDLFSAKAVYMGHPSIDIHTVCVQNKLSNMSLSETGVTLLYGLQTTDNRLLHFVAPKHTAKMLFSGLLELTRAVRKMRKFPDQRQQWLRKQYVSLYQNVVLLQEDGRYEGPTLAHAVELFGGRRWSTRNPSPGTSAKSAEKPNVQRNNTLGISTTKKKKKILMRGESGEATDDEMATRKAKTHKECRSRSGSDPQDVNEQEESEANAITSPPNPLPSRRAHSLTTAGSPNLAAGTSSPIRPVSSPVLSSSNKSPSSAWSSSSWHGRIKGGMKGFQSFMVSDSSMSFVEFVELFKSFSVRSRKDLKDLFDIYAVPCDRAGSEAVPLYTNLTIDENTSGLQPDLDLLTRNVSDLGLFIKSKQQLSDNQRQISDAIAAASIVTNGTGVESTSLGVFGVGILQLNDFLVNCQGEHYTYDEILSIIQKFEPSISMCHQGLMSFEGFARFLMDKDNFASKNDESQENIKELQLPLSYYYIESSHNTYLTGHQLKGESSVELYSQEVVEAIDRSAFINSDLPIIISIENHCSLPQQRKMAEIFKTVFGEKLVAKFLFESDFSDDPMLPSPDQLRRKVLLKNKKLKAHQTPVDILKQKAHQLASMQAQAYNGGSANPPPANNEEEEDEEDEYDYDYESLSDADVLTASPAPNSQEDNILEDRPENKSCNDKLQFEYNEEIPKRIKKADNSACNKGKVYDMELGEEFYLPQNKKESRQIAPELSDLVIYCQAVKFPDSCEGMRQAWEDSPSSVNPTTSLSAIIRTPKCYHISSLNENAAKRLCRRYSQKLIQHTACQLLRTYPAATRIDSSNPSPLLFWLHGIQLVALNYQTDDLPLHLNAAMFEANGGCGYVLKPPVLWDKNCPMYQKFSPLERDLDNMESAVYSLTIVSGQNVCPSNSTGSPCIEVDVLGMALDSCHFRTKPIHRNTLNPMWNEQFLFRVHFEDLLFLRFAVVENNSSVMFNTEERKCLQIHRVTVHGVPGPEPFAVFSINGGTKAKQLLQQSLTIDQDTKPIATDYFLMEEKYFISKEKNECRKQPFQRAIGPEEEIMQILSSWFPEEGYVGRIVLKTQQENLEEKSIVQDDKEMILSSEEESFFVQVHDVSPEQPRTVIKAPRISTAQDVIQQTLCKAKYSYSILSNPNPGDYVLLEEVVKDTANRKSSTPKSSQRVLLDQECVFQAQSRWKGAGKFILKLKEQVQASREDKRKGISFASELKKLTKSTKQPRGLTSSSQVLASENVQNKEEKPVGSMSSSDTIDYRQ</sequence>
<dbReference type="InterPro" id="IPR011992">
    <property type="entry name" value="EF-hand-dom_pair"/>
</dbReference>
<dbReference type="Pfam" id="PF00388">
    <property type="entry name" value="PI-PLC-X"/>
    <property type="match status" value="1"/>
</dbReference>
<feature type="region of interest" description="Disordered" evidence="4">
    <location>
        <begin position="1186"/>
        <end position="1206"/>
    </location>
</feature>
<dbReference type="SUPFAM" id="SSF51695">
    <property type="entry name" value="PLC-like phosphodiesterases"/>
    <property type="match status" value="1"/>
</dbReference>
<dbReference type="SMART" id="SM00148">
    <property type="entry name" value="PLCXc"/>
    <property type="match status" value="1"/>
</dbReference>
<dbReference type="CDD" id="cd16203">
    <property type="entry name" value="EFh_PI-PLCepsilon"/>
    <property type="match status" value="1"/>
</dbReference>
<feature type="domain" description="PI-PLC Y-box" evidence="6">
    <location>
        <begin position="1262"/>
        <end position="1398"/>
    </location>
</feature>
<dbReference type="Gene3D" id="1.10.840.10">
    <property type="entry name" value="Ras guanine-nucleotide exchange factors catalytic domain"/>
    <property type="match status" value="1"/>
</dbReference>
<dbReference type="InterPro" id="IPR015359">
    <property type="entry name" value="PLC_EF-hand-like"/>
</dbReference>
<dbReference type="InterPro" id="IPR036964">
    <property type="entry name" value="RASGEF_cat_dom_sf"/>
</dbReference>
<evidence type="ECO:0000313" key="10">
    <source>
        <dbReference type="Proteomes" id="UP000437017"/>
    </source>
</evidence>
<feature type="compositionally biased region" description="Polar residues" evidence="4">
    <location>
        <begin position="692"/>
        <end position="702"/>
    </location>
</feature>
<dbReference type="Gene3D" id="1.10.238.10">
    <property type="entry name" value="EF-hand"/>
    <property type="match status" value="1"/>
</dbReference>
<dbReference type="Pfam" id="PF00387">
    <property type="entry name" value="PI-PLC-Y"/>
    <property type="match status" value="1"/>
</dbReference>
<dbReference type="InterPro" id="IPR000008">
    <property type="entry name" value="C2_dom"/>
</dbReference>
<dbReference type="Gene3D" id="3.10.20.90">
    <property type="entry name" value="Phosphatidylinositol 3-kinase Catalytic Subunit, Chain A, domain 1"/>
    <property type="match status" value="2"/>
</dbReference>
<dbReference type="EMBL" id="SGJD01005529">
    <property type="protein sequence ID" value="KAB0390384.1"/>
    <property type="molecule type" value="Genomic_DNA"/>
</dbReference>
<dbReference type="PROSITE" id="PS50004">
    <property type="entry name" value="C2"/>
    <property type="match status" value="1"/>
</dbReference>
<dbReference type="FunFam" id="1.10.238.10:FF:000092">
    <property type="entry name" value="Phosphoinositide phospholipase C"/>
    <property type="match status" value="1"/>
</dbReference>
<dbReference type="InterPro" id="IPR028398">
    <property type="entry name" value="PLC-epsilon1_RA2"/>
</dbReference>
<proteinExistence type="predicted"/>
<dbReference type="Pfam" id="PF09279">
    <property type="entry name" value="EF-hand_like"/>
    <property type="match status" value="1"/>
</dbReference>